<dbReference type="PANTHER" id="PTHR35889:SF3">
    <property type="entry name" value="F-BOX DOMAIN-CONTAINING PROTEIN"/>
    <property type="match status" value="1"/>
</dbReference>
<dbReference type="Pfam" id="PF07635">
    <property type="entry name" value="PSCyt1"/>
    <property type="match status" value="1"/>
</dbReference>
<dbReference type="InterPro" id="IPR011444">
    <property type="entry name" value="DUF1549"/>
</dbReference>
<sequence>MTHRIPQLLFALLIGPVIGSNALGQEQIPNQERAFFEEKVRPILVTHCYECHAEASKEIGGKLLLDSRAGILKGGESGPAVVPGDPEKSLLLDALHYESFEMPPDKPLSESEIHVISQWIQRGAWDPRTKEVKTGPKESWTPEELWSFYPRKLTDPPSVEQKDWPLGPIDQFVLHQMEQAGAQPTADAELPALLRRLYYDLIGLPPSVKEIESFVQAATKDRQLAMQAVVDELLSRPQFGEHWGRHWLDVARYGESNGNDGLSRNATFPHAWRYRDYVIDAINRDVPYDRFLTEQIAGDLLPAATAQERNRLLVATGFLAIGSKPASAMNKDFPMDIVDDQINTVSTAVMGLSVACARCHDHKHDPIPTRDYYALAGIFKSSETLYGAAGNEKLTAPPTELHILQSELPDAGAKLEQMKASLDLPAEYFDQTQQLNPAVNVPLDQLPEGWKEVGSSKFSQAEFAQLRESYLEGSAADLTADYTVSFWFKNEMDNNARPITTYLFTRGELGNKEIPGDHLGIGGTHDPKRTGRLFVFNGNKKKASLGGSTIISPGTWNHVVMVRQGDRIRVYLNGVQKPEIDGKLESTFGNESRFSFGGRSEGFAPLTGNLAHFSLFSQSLSDTDVVSLHDASGRPKGVTQLGLAMGVREATKPADCKVHINGTSAKLGAEVPRGALTACWKAVQGEASSPIVPDLTIPDAGSGRLELAHWLTDPRQPQTWRVMVNRVWLKLMGEGLVATPDDFGVYGARPTHPELLDWLAQDFIDRGGSIKGLIRSIVLSRTYQLSSDYDSIIADRDPENRLLTRHRKRRLSAEQLRDSILLASGALNLEPAAGSSIQDIDALINKPPHEASTLHQPSNHRSIYLCYMRNAPPAQLAAFDLPDGLKVTGKRNQTVLPAQSLFLLNSPFVIEQAENLASKVTADPKATTEEKVTFAFRQTLQRDPNESELQQAVTLIDRLESENSSASDSHQVHPWAVLCQGLFAANEFRYVD</sequence>
<dbReference type="Pfam" id="PF07587">
    <property type="entry name" value="PSD1"/>
    <property type="match status" value="1"/>
</dbReference>
<name>A0A518C391_9BACT</name>
<dbReference type="Proteomes" id="UP000318626">
    <property type="component" value="Chromosome"/>
</dbReference>
<reference evidence="5" key="1">
    <citation type="submission" date="2019-02" db="EMBL/GenBank/DDBJ databases">
        <title>Deep-cultivation of Planctomycetes and their phenomic and genomic characterization uncovers novel biology.</title>
        <authorList>
            <person name="Wiegand S."/>
            <person name="Jogler M."/>
            <person name="Boedeker C."/>
            <person name="Pinto D."/>
            <person name="Vollmers J."/>
            <person name="Rivas-Marin E."/>
            <person name="Kohn T."/>
            <person name="Peeters S.H."/>
            <person name="Heuer A."/>
            <person name="Rast P."/>
            <person name="Oberbeckmann S."/>
            <person name="Bunk B."/>
            <person name="Jeske O."/>
            <person name="Meyerdierks A."/>
            <person name="Storesund J.E."/>
            <person name="Kallscheuer N."/>
            <person name="Luecker S."/>
            <person name="Lage O.M."/>
            <person name="Pohl T."/>
            <person name="Merkel B.J."/>
            <person name="Hornburger P."/>
            <person name="Mueller R.-W."/>
            <person name="Bruemmer F."/>
            <person name="Labrenz M."/>
            <person name="Spormann A.M."/>
            <person name="Op den Camp H."/>
            <person name="Overmann J."/>
            <person name="Amann R."/>
            <person name="Jetten M.S.M."/>
            <person name="Mascher T."/>
            <person name="Medema M.H."/>
            <person name="Devos D.P."/>
            <person name="Kaster A.-K."/>
            <person name="Ovreas L."/>
            <person name="Rohde M."/>
            <person name="Galperin M.Y."/>
            <person name="Jogler C."/>
        </authorList>
    </citation>
    <scope>NUCLEOTIDE SEQUENCE [LARGE SCALE GENOMIC DNA]</scope>
    <source>
        <strain evidence="5">Pan97</strain>
    </source>
</reference>
<dbReference type="PANTHER" id="PTHR35889">
    <property type="entry name" value="CYCLOINULO-OLIGOSACCHARIDE FRUCTANOTRANSFERASE-RELATED"/>
    <property type="match status" value="1"/>
</dbReference>
<dbReference type="Gene3D" id="2.60.120.200">
    <property type="match status" value="1"/>
</dbReference>
<evidence type="ECO:0000259" key="1">
    <source>
        <dbReference type="Pfam" id="PF07583"/>
    </source>
</evidence>
<evidence type="ECO:0000259" key="2">
    <source>
        <dbReference type="Pfam" id="PF07587"/>
    </source>
</evidence>
<dbReference type="InterPro" id="IPR011429">
    <property type="entry name" value="Cyt_c_Planctomycete-type"/>
</dbReference>
<organism evidence="4 5">
    <name type="scientific">Bremerella volcania</name>
    <dbReference type="NCBI Taxonomy" id="2527984"/>
    <lineage>
        <taxon>Bacteria</taxon>
        <taxon>Pseudomonadati</taxon>
        <taxon>Planctomycetota</taxon>
        <taxon>Planctomycetia</taxon>
        <taxon>Pirellulales</taxon>
        <taxon>Pirellulaceae</taxon>
        <taxon>Bremerella</taxon>
    </lineage>
</organism>
<feature type="domain" description="DUF1553" evidence="2">
    <location>
        <begin position="703"/>
        <end position="955"/>
    </location>
</feature>
<proteinExistence type="predicted"/>
<dbReference type="SUPFAM" id="SSF49899">
    <property type="entry name" value="Concanavalin A-like lectins/glucanases"/>
    <property type="match status" value="1"/>
</dbReference>
<feature type="domain" description="Cytochrome C Planctomycete-type" evidence="3">
    <location>
        <begin position="48"/>
        <end position="105"/>
    </location>
</feature>
<dbReference type="KEGG" id="bvo:Pan97_06880"/>
<feature type="domain" description="DUF1549" evidence="1">
    <location>
        <begin position="168"/>
        <end position="383"/>
    </location>
</feature>
<dbReference type="Pfam" id="PF13385">
    <property type="entry name" value="Laminin_G_3"/>
    <property type="match status" value="1"/>
</dbReference>
<protein>
    <submittedName>
        <fullName evidence="4">Planctomycete cytochrome C</fullName>
    </submittedName>
</protein>
<evidence type="ECO:0000259" key="3">
    <source>
        <dbReference type="Pfam" id="PF07635"/>
    </source>
</evidence>
<keyword evidence="5" id="KW-1185">Reference proteome</keyword>
<evidence type="ECO:0000313" key="4">
    <source>
        <dbReference type="EMBL" id="QDU73690.1"/>
    </source>
</evidence>
<dbReference type="RefSeq" id="WP_144970726.1">
    <property type="nucleotide sequence ID" value="NZ_CP036289.1"/>
</dbReference>
<dbReference type="Pfam" id="PF07583">
    <property type="entry name" value="PSCyt2"/>
    <property type="match status" value="1"/>
</dbReference>
<dbReference type="EMBL" id="CP036289">
    <property type="protein sequence ID" value="QDU73690.1"/>
    <property type="molecule type" value="Genomic_DNA"/>
</dbReference>
<dbReference type="InterPro" id="IPR013320">
    <property type="entry name" value="ConA-like_dom_sf"/>
</dbReference>
<dbReference type="InterPro" id="IPR022655">
    <property type="entry name" value="DUF1553"/>
</dbReference>
<gene>
    <name evidence="4" type="ORF">Pan97_06880</name>
</gene>
<accession>A0A518C391</accession>
<evidence type="ECO:0000313" key="5">
    <source>
        <dbReference type="Proteomes" id="UP000318626"/>
    </source>
</evidence>
<dbReference type="OrthoDB" id="127107at2"/>
<dbReference type="AlphaFoldDB" id="A0A518C391"/>